<sequence>MKRKRNPLTSKSTMAMASSSSSIQTRSKTIRMLSEGVYLPDECWELVLKFLIYDTDDDHRRYFHLKSVSIVSKQLLSITNRLRSSLTIYNPTCQLFRRFSNIVSLNLSSYYGDINEILIQISHFPLKITSLNLSNQLKIPAKGLRAFSKNIITLTSLICSNIATLYDTDILFIARCFPFLEELDLSNPTEFKFDRNSAFLSARAVSLALSRIRKVNFSPHNIFFHLLVFYLFKNFI</sequence>
<name>A0A9D4ZY53_PEA</name>
<dbReference type="InterPro" id="IPR032675">
    <property type="entry name" value="LRR_dom_sf"/>
</dbReference>
<gene>
    <name evidence="2" type="ORF">KIW84_072911</name>
</gene>
<evidence type="ECO:0000256" key="1">
    <source>
        <dbReference type="SAM" id="MobiDB-lite"/>
    </source>
</evidence>
<reference evidence="2 3" key="1">
    <citation type="journal article" date="2022" name="Nat. Genet.">
        <title>Improved pea reference genome and pan-genome highlight genomic features and evolutionary characteristics.</title>
        <authorList>
            <person name="Yang T."/>
            <person name="Liu R."/>
            <person name="Luo Y."/>
            <person name="Hu S."/>
            <person name="Wang D."/>
            <person name="Wang C."/>
            <person name="Pandey M.K."/>
            <person name="Ge S."/>
            <person name="Xu Q."/>
            <person name="Li N."/>
            <person name="Li G."/>
            <person name="Huang Y."/>
            <person name="Saxena R.K."/>
            <person name="Ji Y."/>
            <person name="Li M."/>
            <person name="Yan X."/>
            <person name="He Y."/>
            <person name="Liu Y."/>
            <person name="Wang X."/>
            <person name="Xiang C."/>
            <person name="Varshney R.K."/>
            <person name="Ding H."/>
            <person name="Gao S."/>
            <person name="Zong X."/>
        </authorList>
    </citation>
    <scope>NUCLEOTIDE SEQUENCE [LARGE SCALE GENOMIC DNA]</scope>
    <source>
        <strain evidence="2 3">cv. Zhongwan 6</strain>
    </source>
</reference>
<dbReference type="Proteomes" id="UP001058974">
    <property type="component" value="Chromosome 7"/>
</dbReference>
<comment type="caution">
    <text evidence="2">The sequence shown here is derived from an EMBL/GenBank/DDBJ whole genome shotgun (WGS) entry which is preliminary data.</text>
</comment>
<keyword evidence="3" id="KW-1185">Reference proteome</keyword>
<dbReference type="EMBL" id="JAMSHJ010000007">
    <property type="protein sequence ID" value="KAI5386555.1"/>
    <property type="molecule type" value="Genomic_DNA"/>
</dbReference>
<proteinExistence type="predicted"/>
<dbReference type="SUPFAM" id="SSF52047">
    <property type="entry name" value="RNI-like"/>
    <property type="match status" value="1"/>
</dbReference>
<dbReference type="AlphaFoldDB" id="A0A9D4ZY53"/>
<accession>A0A9D4ZY53</accession>
<evidence type="ECO:0000313" key="2">
    <source>
        <dbReference type="EMBL" id="KAI5386555.1"/>
    </source>
</evidence>
<feature type="region of interest" description="Disordered" evidence="1">
    <location>
        <begin position="1"/>
        <end position="22"/>
    </location>
</feature>
<protein>
    <recommendedName>
        <fullName evidence="4">F-box/LRR-repeat protein</fullName>
    </recommendedName>
</protein>
<feature type="compositionally biased region" description="Low complexity" evidence="1">
    <location>
        <begin position="9"/>
        <end position="22"/>
    </location>
</feature>
<evidence type="ECO:0008006" key="4">
    <source>
        <dbReference type="Google" id="ProtNLM"/>
    </source>
</evidence>
<organism evidence="2 3">
    <name type="scientific">Pisum sativum</name>
    <name type="common">Garden pea</name>
    <name type="synonym">Lathyrus oleraceus</name>
    <dbReference type="NCBI Taxonomy" id="3888"/>
    <lineage>
        <taxon>Eukaryota</taxon>
        <taxon>Viridiplantae</taxon>
        <taxon>Streptophyta</taxon>
        <taxon>Embryophyta</taxon>
        <taxon>Tracheophyta</taxon>
        <taxon>Spermatophyta</taxon>
        <taxon>Magnoliopsida</taxon>
        <taxon>eudicotyledons</taxon>
        <taxon>Gunneridae</taxon>
        <taxon>Pentapetalae</taxon>
        <taxon>rosids</taxon>
        <taxon>fabids</taxon>
        <taxon>Fabales</taxon>
        <taxon>Fabaceae</taxon>
        <taxon>Papilionoideae</taxon>
        <taxon>50 kb inversion clade</taxon>
        <taxon>NPAAA clade</taxon>
        <taxon>Hologalegina</taxon>
        <taxon>IRL clade</taxon>
        <taxon>Fabeae</taxon>
        <taxon>Lathyrus</taxon>
    </lineage>
</organism>
<dbReference type="Gene3D" id="3.80.10.10">
    <property type="entry name" value="Ribonuclease Inhibitor"/>
    <property type="match status" value="1"/>
</dbReference>
<dbReference type="Gramene" id="Psat07G0291100-T1">
    <property type="protein sequence ID" value="KAI5386555.1"/>
    <property type="gene ID" value="KIW84_072911"/>
</dbReference>
<evidence type="ECO:0000313" key="3">
    <source>
        <dbReference type="Proteomes" id="UP001058974"/>
    </source>
</evidence>